<protein>
    <submittedName>
        <fullName evidence="2">Uncharacterized protein</fullName>
    </submittedName>
</protein>
<reference evidence="2" key="1">
    <citation type="journal article" date="2021" name="PeerJ">
        <title>Extensive microbial diversity within the chicken gut microbiome revealed by metagenomics and culture.</title>
        <authorList>
            <person name="Gilroy R."/>
            <person name="Ravi A."/>
            <person name="Getino M."/>
            <person name="Pursley I."/>
            <person name="Horton D.L."/>
            <person name="Alikhan N.F."/>
            <person name="Baker D."/>
            <person name="Gharbi K."/>
            <person name="Hall N."/>
            <person name="Watson M."/>
            <person name="Adriaenssens E.M."/>
            <person name="Foster-Nyarko E."/>
            <person name="Jarju S."/>
            <person name="Secka A."/>
            <person name="Antonio M."/>
            <person name="Oren A."/>
            <person name="Chaudhuri R.R."/>
            <person name="La Ragione R."/>
            <person name="Hildebrand F."/>
            <person name="Pallen M.J."/>
        </authorList>
    </citation>
    <scope>NUCLEOTIDE SEQUENCE</scope>
    <source>
        <strain evidence="2">ChiBcec21-2208</strain>
    </source>
</reference>
<evidence type="ECO:0000256" key="1">
    <source>
        <dbReference type="SAM" id="Phobius"/>
    </source>
</evidence>
<keyword evidence="1" id="KW-1133">Transmembrane helix</keyword>
<keyword evidence="1" id="KW-0812">Transmembrane</keyword>
<reference evidence="2" key="2">
    <citation type="submission" date="2021-09" db="EMBL/GenBank/DDBJ databases">
        <authorList>
            <person name="Gilroy R."/>
        </authorList>
    </citation>
    <scope>NUCLEOTIDE SEQUENCE</scope>
    <source>
        <strain evidence="2">ChiBcec21-2208</strain>
    </source>
</reference>
<sequence length="225" mass="26024">MKKRCLQAIVTLTGALSLFLFLCAMVPPSVEDLPSLLEQLNWRSKKAEIDLMHFPYVPNSFAVTSDGYWAVAYQENIHSCILLVAPDGSTKQYAFETGGSWAMDIDGQKFMIYLSRSDIYFVANLLTGQWQEFCRLPTEYGDFLWKLKQRRTVQQGTYRITAHEEWNSYHLELNGKTILQVSPLGIFLVRLPYAVPFLMLFLLCFAIYKNRKLLINQAKNRNSWT</sequence>
<dbReference type="EMBL" id="DYVE01000330">
    <property type="protein sequence ID" value="HJG29548.1"/>
    <property type="molecule type" value="Genomic_DNA"/>
</dbReference>
<feature type="transmembrane region" description="Helical" evidence="1">
    <location>
        <begin position="184"/>
        <end position="208"/>
    </location>
</feature>
<keyword evidence="1" id="KW-0472">Membrane</keyword>
<proteinExistence type="predicted"/>
<organism evidence="2 3">
    <name type="scientific">Subdoligranulum variabile</name>
    <dbReference type="NCBI Taxonomy" id="214851"/>
    <lineage>
        <taxon>Bacteria</taxon>
        <taxon>Bacillati</taxon>
        <taxon>Bacillota</taxon>
        <taxon>Clostridia</taxon>
        <taxon>Eubacteriales</taxon>
        <taxon>Oscillospiraceae</taxon>
        <taxon>Subdoligranulum</taxon>
    </lineage>
</organism>
<accession>A0A921LRZ1</accession>
<evidence type="ECO:0000313" key="3">
    <source>
        <dbReference type="Proteomes" id="UP000782880"/>
    </source>
</evidence>
<comment type="caution">
    <text evidence="2">The sequence shown here is derived from an EMBL/GenBank/DDBJ whole genome shotgun (WGS) entry which is preliminary data.</text>
</comment>
<evidence type="ECO:0000313" key="2">
    <source>
        <dbReference type="EMBL" id="HJG29548.1"/>
    </source>
</evidence>
<dbReference type="AlphaFoldDB" id="A0A921LRZ1"/>
<dbReference type="Proteomes" id="UP000782880">
    <property type="component" value="Unassembled WGS sequence"/>
</dbReference>
<name>A0A921LRZ1_9FIRM</name>
<gene>
    <name evidence="2" type="ORF">K8V20_12995</name>
</gene>